<accession>A0A9W8XX89</accession>
<dbReference type="RefSeq" id="XP_056077163.1">
    <property type="nucleotide sequence ID" value="XM_056210341.1"/>
</dbReference>
<dbReference type="AlphaFoldDB" id="A0A9W8XX89"/>
<proteinExistence type="predicted"/>
<name>A0A9W8XX89_9PLEO</name>
<dbReference type="InterPro" id="IPR010730">
    <property type="entry name" value="HET"/>
</dbReference>
<dbReference type="OrthoDB" id="2157530at2759"/>
<evidence type="ECO:0000313" key="2">
    <source>
        <dbReference type="EMBL" id="KAJ4360961.1"/>
    </source>
</evidence>
<dbReference type="PANTHER" id="PTHR24148:SF64">
    <property type="entry name" value="HETEROKARYON INCOMPATIBILITY DOMAIN-CONTAINING PROTEIN"/>
    <property type="match status" value="1"/>
</dbReference>
<evidence type="ECO:0000259" key="1">
    <source>
        <dbReference type="Pfam" id="PF06985"/>
    </source>
</evidence>
<dbReference type="Proteomes" id="UP001140513">
    <property type="component" value="Unassembled WGS sequence"/>
</dbReference>
<gene>
    <name evidence="2" type="ORF">N0V89_001530</name>
</gene>
<keyword evidence="3" id="KW-1185">Reference proteome</keyword>
<dbReference type="PANTHER" id="PTHR24148">
    <property type="entry name" value="ANKYRIN REPEAT DOMAIN-CONTAINING PROTEIN 39 HOMOLOG-RELATED"/>
    <property type="match status" value="1"/>
</dbReference>
<sequence length="431" mass="49044">MGRIYKTARQTIVWLGDGGDGRQAAIQHVKKFEISNEKHKFTEKEDLELITPIFGNQWFYRLWVVQEVVLAKQVVIAIGQDFASLEQLWKLTRTLRNLFLDKYWKISGTISEVIVNLSAIKLLRGRYQKGLDIPILDLMNRTNLFIVTERKDRLYALYGLVQDVDFPVNYSDNYGHVEMFIDFANWTFAKYGNLDILLIARGIASDCKCAGPSWTPCFDTELIKNLLLVVPHFDASGTGPDVEIHDKKELCVVGAFVDTIDVVNRDYEDSYDVNILHQMALELAAFAGCSDLSGDRYRKLCAAWILELDKEKEKATEDNINDVDKFLKGEPTVDLQNLIKTANLWQVGRLPCLTTGDRFAWAPKHWDTNILDRGTRSGDRICILQGGRVPYLLRPQTDGTYVLVGECWVQGLMHGEALELPGYKTETIVLV</sequence>
<feature type="domain" description="Heterokaryon incompatibility" evidence="1">
    <location>
        <begin position="1"/>
        <end position="67"/>
    </location>
</feature>
<dbReference type="GeneID" id="80905060"/>
<dbReference type="Pfam" id="PF06985">
    <property type="entry name" value="HET"/>
    <property type="match status" value="1"/>
</dbReference>
<organism evidence="2 3">
    <name type="scientific">Didymosphaeria variabile</name>
    <dbReference type="NCBI Taxonomy" id="1932322"/>
    <lineage>
        <taxon>Eukaryota</taxon>
        <taxon>Fungi</taxon>
        <taxon>Dikarya</taxon>
        <taxon>Ascomycota</taxon>
        <taxon>Pezizomycotina</taxon>
        <taxon>Dothideomycetes</taxon>
        <taxon>Pleosporomycetidae</taxon>
        <taxon>Pleosporales</taxon>
        <taxon>Massarineae</taxon>
        <taxon>Didymosphaeriaceae</taxon>
        <taxon>Didymosphaeria</taxon>
    </lineage>
</organism>
<dbReference type="EMBL" id="JAPEUX010000001">
    <property type="protein sequence ID" value="KAJ4360961.1"/>
    <property type="molecule type" value="Genomic_DNA"/>
</dbReference>
<comment type="caution">
    <text evidence="2">The sequence shown here is derived from an EMBL/GenBank/DDBJ whole genome shotgun (WGS) entry which is preliminary data.</text>
</comment>
<evidence type="ECO:0000313" key="3">
    <source>
        <dbReference type="Proteomes" id="UP001140513"/>
    </source>
</evidence>
<dbReference type="InterPro" id="IPR052895">
    <property type="entry name" value="HetReg/Transcr_Mod"/>
</dbReference>
<reference evidence="2" key="1">
    <citation type="submission" date="2022-10" db="EMBL/GenBank/DDBJ databases">
        <title>Tapping the CABI collections for fungal endophytes: first genome assemblies for Collariella, Neodidymelliopsis, Ascochyta clinopodiicola, Didymella pomorum, Didymosphaeria variabile, Neocosmospora piperis and Neocucurbitaria cava.</title>
        <authorList>
            <person name="Hill R."/>
        </authorList>
    </citation>
    <scope>NUCLEOTIDE SEQUENCE</scope>
    <source>
        <strain evidence="2">IMI 356815</strain>
    </source>
</reference>
<protein>
    <recommendedName>
        <fullName evidence="1">Heterokaryon incompatibility domain-containing protein</fullName>
    </recommendedName>
</protein>
<dbReference type="Pfam" id="PF26639">
    <property type="entry name" value="Het-6_barrel"/>
    <property type="match status" value="1"/>
</dbReference>